<name>E9D805_COCPS</name>
<keyword evidence="2" id="KW-1185">Reference proteome</keyword>
<dbReference type="AlphaFoldDB" id="E9D805"/>
<dbReference type="VEuPathDB" id="FungiDB:CPSG_05957"/>
<sequence>MIRGTECGKHIRKHGWRFLIAAIRPWSPSTEYVCMHIRTGIDRCVLTSPMSLNRMRGLCSIFTSSIFFRQRNTRATLSVNRMQGKPTSRDKMIRSQTWARVFELILHGYPHVLFHNVGVEGWLVRTPPPSIKPCIGDFAPFDMQWSKSLKLHTYYLGETR</sequence>
<evidence type="ECO:0000313" key="2">
    <source>
        <dbReference type="Proteomes" id="UP000002497"/>
    </source>
</evidence>
<evidence type="ECO:0000313" key="1">
    <source>
        <dbReference type="EMBL" id="EFW17514.1"/>
    </source>
</evidence>
<organism evidence="2">
    <name type="scientific">Coccidioides posadasii (strain RMSCC 757 / Silveira)</name>
    <name type="common">Valley fever fungus</name>
    <dbReference type="NCBI Taxonomy" id="443226"/>
    <lineage>
        <taxon>Eukaryota</taxon>
        <taxon>Fungi</taxon>
        <taxon>Dikarya</taxon>
        <taxon>Ascomycota</taxon>
        <taxon>Pezizomycotina</taxon>
        <taxon>Eurotiomycetes</taxon>
        <taxon>Eurotiomycetidae</taxon>
        <taxon>Onygenales</taxon>
        <taxon>Onygenaceae</taxon>
        <taxon>Coccidioides</taxon>
    </lineage>
</organism>
<reference evidence="2" key="1">
    <citation type="journal article" date="2010" name="Genome Res.">
        <title>Population genomic sequencing of Coccidioides fungi reveals recent hybridization and transposon control.</title>
        <authorList>
            <person name="Neafsey D.E."/>
            <person name="Barker B.M."/>
            <person name="Sharpton T.J."/>
            <person name="Stajich J.E."/>
            <person name="Park D.J."/>
            <person name="Whiston E."/>
            <person name="Hung C.-Y."/>
            <person name="McMahan C."/>
            <person name="White J."/>
            <person name="Sykes S."/>
            <person name="Heiman D."/>
            <person name="Young S."/>
            <person name="Zeng Q."/>
            <person name="Abouelleil A."/>
            <person name="Aftuck L."/>
            <person name="Bessette D."/>
            <person name="Brown A."/>
            <person name="FitzGerald M."/>
            <person name="Lui A."/>
            <person name="Macdonald J.P."/>
            <person name="Priest M."/>
            <person name="Orbach M.J."/>
            <person name="Galgiani J.N."/>
            <person name="Kirkland T.N."/>
            <person name="Cole G.T."/>
            <person name="Birren B.W."/>
            <person name="Henn M.R."/>
            <person name="Taylor J.W."/>
            <person name="Rounsley S.D."/>
        </authorList>
    </citation>
    <scope>NUCLEOTIDE SEQUENCE [LARGE SCALE GENOMIC DNA]</scope>
    <source>
        <strain evidence="2">RMSCC 757 / Silveira</strain>
    </source>
</reference>
<dbReference type="HOGENOM" id="CLU_1652015_0_0_1"/>
<gene>
    <name evidence="1" type="ORF">CPSG_05957</name>
</gene>
<accession>E9D805</accession>
<protein>
    <submittedName>
        <fullName evidence="1">Uncharacterized protein</fullName>
    </submittedName>
</protein>
<dbReference type="EMBL" id="GL636494">
    <property type="protein sequence ID" value="EFW17514.1"/>
    <property type="molecule type" value="Genomic_DNA"/>
</dbReference>
<dbReference type="Proteomes" id="UP000002497">
    <property type="component" value="Unassembled WGS sequence"/>
</dbReference>
<proteinExistence type="predicted"/>
<reference evidence="2" key="2">
    <citation type="submission" date="2010-03" db="EMBL/GenBank/DDBJ databases">
        <title>The genome sequence of Coccidioides posadasii strain Silveira.</title>
        <authorList>
            <consortium name="The Broad Institute Genome Sequencing Center for Infectious Disease"/>
            <person name="Neafsey D."/>
            <person name="Orbach M."/>
            <person name="Henn M.R."/>
            <person name="Cole G.T."/>
            <person name="Galgiani J."/>
            <person name="Gardner M.J."/>
            <person name="Kirkland T.N."/>
            <person name="Taylor J.W."/>
            <person name="Young S.K."/>
            <person name="Zeng Q."/>
            <person name="Koehrsen M."/>
            <person name="Alvarado L."/>
            <person name="Berlin A."/>
            <person name="Borenstein D."/>
            <person name="Chapman S.B."/>
            <person name="Chen Z."/>
            <person name="Engels R."/>
            <person name="Freedman E."/>
            <person name="Gellesch M."/>
            <person name="Goldberg J."/>
            <person name="Griggs A."/>
            <person name="Gujja S."/>
            <person name="Heilman E."/>
            <person name="Heiman D."/>
            <person name="Howarth C."/>
            <person name="Jen D."/>
            <person name="Larson L."/>
            <person name="Mehta T."/>
            <person name="Neiman D."/>
            <person name="Park D."/>
            <person name="Pearson M."/>
            <person name="Richards J."/>
            <person name="Roberts A."/>
            <person name="Saif S."/>
            <person name="Shea T."/>
            <person name="Shenoy N."/>
            <person name="Sisk P."/>
            <person name="Stolte C."/>
            <person name="Sykes S."/>
            <person name="Walk T."/>
            <person name="White J."/>
            <person name="Yandava C."/>
            <person name="Haas B."/>
            <person name="Nusbaum C."/>
            <person name="Birren B."/>
        </authorList>
    </citation>
    <scope>NUCLEOTIDE SEQUENCE [LARGE SCALE GENOMIC DNA]</scope>
    <source>
        <strain evidence="2">RMSCC 757 / Silveira</strain>
    </source>
</reference>